<feature type="transmembrane region" description="Helical" evidence="7">
    <location>
        <begin position="308"/>
        <end position="328"/>
    </location>
</feature>
<evidence type="ECO:0000313" key="10">
    <source>
        <dbReference type="Proteomes" id="UP000633205"/>
    </source>
</evidence>
<evidence type="ECO:0000256" key="3">
    <source>
        <dbReference type="ARBA" id="ARBA00022475"/>
    </source>
</evidence>
<evidence type="ECO:0000256" key="5">
    <source>
        <dbReference type="ARBA" id="ARBA00022989"/>
    </source>
</evidence>
<reference evidence="9" key="1">
    <citation type="journal article" date="2014" name="Int. J. Syst. Evol. Microbiol.">
        <title>Complete genome sequence of Corynebacterium casei LMG S-19264T (=DSM 44701T), isolated from a smear-ripened cheese.</title>
        <authorList>
            <consortium name="US DOE Joint Genome Institute (JGI-PGF)"/>
            <person name="Walter F."/>
            <person name="Albersmeier A."/>
            <person name="Kalinowski J."/>
            <person name="Ruckert C."/>
        </authorList>
    </citation>
    <scope>NUCLEOTIDE SEQUENCE</scope>
    <source>
        <strain evidence="9">CGMCC 1.15152</strain>
    </source>
</reference>
<feature type="transmembrane region" description="Helical" evidence="7">
    <location>
        <begin position="397"/>
        <end position="422"/>
    </location>
</feature>
<dbReference type="SUPFAM" id="SSF103473">
    <property type="entry name" value="MFS general substrate transporter"/>
    <property type="match status" value="1"/>
</dbReference>
<evidence type="ECO:0000256" key="1">
    <source>
        <dbReference type="ARBA" id="ARBA00004651"/>
    </source>
</evidence>
<keyword evidence="3" id="KW-1003">Cell membrane</keyword>
<dbReference type="PANTHER" id="PTHR23517:SF3">
    <property type="entry name" value="INTEGRAL MEMBRANE TRANSPORT PROTEIN"/>
    <property type="match status" value="1"/>
</dbReference>
<dbReference type="PROSITE" id="PS50850">
    <property type="entry name" value="MFS"/>
    <property type="match status" value="1"/>
</dbReference>
<keyword evidence="4 7" id="KW-0812">Transmembrane</keyword>
<name>A0A917DH40_9MICO</name>
<dbReference type="Gene3D" id="1.20.1250.20">
    <property type="entry name" value="MFS general substrate transporter like domains"/>
    <property type="match status" value="2"/>
</dbReference>
<feature type="transmembrane region" description="Helical" evidence="7">
    <location>
        <begin position="21"/>
        <end position="43"/>
    </location>
</feature>
<dbReference type="InterPro" id="IPR020846">
    <property type="entry name" value="MFS_dom"/>
</dbReference>
<dbReference type="PANTHER" id="PTHR23517">
    <property type="entry name" value="RESISTANCE PROTEIN MDTM, PUTATIVE-RELATED-RELATED"/>
    <property type="match status" value="1"/>
</dbReference>
<evidence type="ECO:0000256" key="6">
    <source>
        <dbReference type="ARBA" id="ARBA00023136"/>
    </source>
</evidence>
<dbReference type="InterPro" id="IPR036259">
    <property type="entry name" value="MFS_trans_sf"/>
</dbReference>
<feature type="transmembrane region" description="Helical" evidence="7">
    <location>
        <begin position="278"/>
        <end position="296"/>
    </location>
</feature>
<dbReference type="EMBL" id="BMHO01000001">
    <property type="protein sequence ID" value="GGD36890.1"/>
    <property type="molecule type" value="Genomic_DNA"/>
</dbReference>
<comment type="caution">
    <text evidence="9">The sequence shown here is derived from an EMBL/GenBank/DDBJ whole genome shotgun (WGS) entry which is preliminary data.</text>
</comment>
<keyword evidence="5 7" id="KW-1133">Transmembrane helix</keyword>
<dbReference type="Proteomes" id="UP000633205">
    <property type="component" value="Unassembled WGS sequence"/>
</dbReference>
<accession>A0A917DH40</accession>
<feature type="domain" description="Major facilitator superfamily (MFS) profile" evidence="8">
    <location>
        <begin position="18"/>
        <end position="426"/>
    </location>
</feature>
<gene>
    <name evidence="9" type="ORF">GCM10010915_17010</name>
</gene>
<evidence type="ECO:0000256" key="4">
    <source>
        <dbReference type="ARBA" id="ARBA00022692"/>
    </source>
</evidence>
<protein>
    <submittedName>
        <fullName evidence="9">MFS transporter</fullName>
    </submittedName>
</protein>
<feature type="transmembrane region" description="Helical" evidence="7">
    <location>
        <begin position="173"/>
        <end position="191"/>
    </location>
</feature>
<evidence type="ECO:0000259" key="8">
    <source>
        <dbReference type="PROSITE" id="PS50850"/>
    </source>
</evidence>
<comment type="subcellular location">
    <subcellularLocation>
        <location evidence="1">Cell membrane</location>
        <topology evidence="1">Multi-pass membrane protein</topology>
    </subcellularLocation>
</comment>
<feature type="transmembrane region" description="Helical" evidence="7">
    <location>
        <begin position="107"/>
        <end position="125"/>
    </location>
</feature>
<dbReference type="RefSeq" id="WP_188711834.1">
    <property type="nucleotide sequence ID" value="NZ_BMHO01000001.1"/>
</dbReference>
<feature type="transmembrane region" description="Helical" evidence="7">
    <location>
        <begin position="49"/>
        <end position="72"/>
    </location>
</feature>
<feature type="transmembrane region" description="Helical" evidence="7">
    <location>
        <begin position="145"/>
        <end position="167"/>
    </location>
</feature>
<dbReference type="InterPro" id="IPR001958">
    <property type="entry name" value="Tet-R_TetA/multi-R_MdtG-like"/>
</dbReference>
<feature type="transmembrane region" description="Helical" evidence="7">
    <location>
        <begin position="334"/>
        <end position="360"/>
    </location>
</feature>
<evidence type="ECO:0000256" key="7">
    <source>
        <dbReference type="SAM" id="Phobius"/>
    </source>
</evidence>
<sequence>MNDDSATRGAAADAIRRYWPMIYAPTALFSMGEGAIVPVLPMIATDLGATLAAAALVAACLIVGQLCGNLPAGLLVERAGERRAMVVASIIALVGVAAMYAAPHLAVLGIATFLIGMCAAVFHIARHTFMTARVPYSHRARALALVGGSFRLGAFTGPAIAAGLIWWTGQDRSTIIFFGVCLVGVGLLVAFGPDPEEKALAAEREARARGVDHGFADTGEPITGGIPTGARAGLFRTMWDHRVVLARLGVAGAMLSAVRTGRQTILPLWGLSIGLDSANVALIIGLAGAIEFSLFYASGQVMDRFGRVWTTVPAQFLMGASFLALSLTHELTTASMWFGALAIAVGVGNGLSSGALLTLGSDLAPRANTPQFLGAWRTITDCGGAGAPLLVSAVTALATLSVATGAVGMIGVLGGLAFLRWVPRFLPHPR</sequence>
<reference evidence="9" key="2">
    <citation type="submission" date="2020-09" db="EMBL/GenBank/DDBJ databases">
        <authorList>
            <person name="Sun Q."/>
            <person name="Zhou Y."/>
        </authorList>
    </citation>
    <scope>NUCLEOTIDE SEQUENCE</scope>
    <source>
        <strain evidence="9">CGMCC 1.15152</strain>
    </source>
</reference>
<organism evidence="9 10">
    <name type="scientific">Microbacterium faecale</name>
    <dbReference type="NCBI Taxonomy" id="1804630"/>
    <lineage>
        <taxon>Bacteria</taxon>
        <taxon>Bacillati</taxon>
        <taxon>Actinomycetota</taxon>
        <taxon>Actinomycetes</taxon>
        <taxon>Micrococcales</taxon>
        <taxon>Microbacteriaceae</taxon>
        <taxon>Microbacterium</taxon>
    </lineage>
</organism>
<feature type="transmembrane region" description="Helical" evidence="7">
    <location>
        <begin position="84"/>
        <end position="101"/>
    </location>
</feature>
<keyword evidence="6 7" id="KW-0472">Membrane</keyword>
<dbReference type="Pfam" id="PF07690">
    <property type="entry name" value="MFS_1"/>
    <property type="match status" value="1"/>
</dbReference>
<proteinExistence type="predicted"/>
<dbReference type="PRINTS" id="PR01035">
    <property type="entry name" value="TCRTETA"/>
</dbReference>
<dbReference type="InterPro" id="IPR050171">
    <property type="entry name" value="MFS_Transporters"/>
</dbReference>
<keyword evidence="2" id="KW-0813">Transport</keyword>
<dbReference type="GO" id="GO:0022857">
    <property type="term" value="F:transmembrane transporter activity"/>
    <property type="evidence" value="ECO:0007669"/>
    <property type="project" value="InterPro"/>
</dbReference>
<evidence type="ECO:0000313" key="9">
    <source>
        <dbReference type="EMBL" id="GGD36890.1"/>
    </source>
</evidence>
<dbReference type="AlphaFoldDB" id="A0A917DH40"/>
<keyword evidence="10" id="KW-1185">Reference proteome</keyword>
<dbReference type="InterPro" id="IPR011701">
    <property type="entry name" value="MFS"/>
</dbReference>
<dbReference type="GO" id="GO:0005886">
    <property type="term" value="C:plasma membrane"/>
    <property type="evidence" value="ECO:0007669"/>
    <property type="project" value="UniProtKB-SubCell"/>
</dbReference>
<evidence type="ECO:0000256" key="2">
    <source>
        <dbReference type="ARBA" id="ARBA00022448"/>
    </source>
</evidence>